<dbReference type="Proteomes" id="UP000516148">
    <property type="component" value="Chromosome"/>
</dbReference>
<dbReference type="EMBL" id="CP061038">
    <property type="protein sequence ID" value="QNQ09282.1"/>
    <property type="molecule type" value="Genomic_DNA"/>
</dbReference>
<dbReference type="KEGG" id="spap:H3Z74_21850"/>
<gene>
    <name evidence="1" type="ORF">H3Z74_21850</name>
</gene>
<protein>
    <submittedName>
        <fullName evidence="1">Uncharacterized protein</fullName>
    </submittedName>
</protein>
<reference evidence="1 2" key="1">
    <citation type="submission" date="2020-09" db="EMBL/GenBank/DDBJ databases">
        <title>Sphingomonas sp., a new species isolated from pork steak.</title>
        <authorList>
            <person name="Heidler von Heilborn D."/>
        </authorList>
    </citation>
    <scope>NUCLEOTIDE SEQUENCE [LARGE SCALE GENOMIC DNA]</scope>
    <source>
        <strain evidence="2">S8-3T</strain>
    </source>
</reference>
<sequence length="70" mass="7857">MSDAILDALRAAVRVEAEKIVADEANEAAKRIHDRMRLLAPHFAMSIMNHYDVARDAERVIITVRQGNAE</sequence>
<organism evidence="1 2">
    <name type="scientific">Sphingomonas alpina</name>
    <dbReference type="NCBI Taxonomy" id="653931"/>
    <lineage>
        <taxon>Bacteria</taxon>
        <taxon>Pseudomonadati</taxon>
        <taxon>Pseudomonadota</taxon>
        <taxon>Alphaproteobacteria</taxon>
        <taxon>Sphingomonadales</taxon>
        <taxon>Sphingomonadaceae</taxon>
        <taxon>Sphingomonas</taxon>
    </lineage>
</organism>
<dbReference type="RefSeq" id="WP_187761599.1">
    <property type="nucleotide sequence ID" value="NZ_CP061038.1"/>
</dbReference>
<evidence type="ECO:0000313" key="1">
    <source>
        <dbReference type="EMBL" id="QNQ09282.1"/>
    </source>
</evidence>
<keyword evidence="2" id="KW-1185">Reference proteome</keyword>
<dbReference type="AlphaFoldDB" id="A0A7H0LHX9"/>
<name>A0A7H0LHX9_9SPHN</name>
<accession>A0A7H0LHX9</accession>
<proteinExistence type="predicted"/>
<evidence type="ECO:0000313" key="2">
    <source>
        <dbReference type="Proteomes" id="UP000516148"/>
    </source>
</evidence>